<evidence type="ECO:0000313" key="1">
    <source>
        <dbReference type="EMBL" id="SDN95138.1"/>
    </source>
</evidence>
<name>A0A1H0FK33_9SPHI</name>
<reference evidence="2" key="1">
    <citation type="submission" date="2016-10" db="EMBL/GenBank/DDBJ databases">
        <authorList>
            <person name="Varghese N."/>
            <person name="Submissions S."/>
        </authorList>
    </citation>
    <scope>NUCLEOTIDE SEQUENCE [LARGE SCALE GENOMIC DNA]</scope>
    <source>
        <strain evidence="2">DSM 19110</strain>
    </source>
</reference>
<protein>
    <recommendedName>
        <fullName evidence="3">DUF4302 domain-containing protein</fullName>
    </recommendedName>
</protein>
<dbReference type="RefSeq" id="WP_083362051.1">
    <property type="nucleotide sequence ID" value="NZ_FNGY01000010.1"/>
</dbReference>
<evidence type="ECO:0008006" key="3">
    <source>
        <dbReference type="Google" id="ProtNLM"/>
    </source>
</evidence>
<dbReference type="Proteomes" id="UP000183200">
    <property type="component" value="Unassembled WGS sequence"/>
</dbReference>
<evidence type="ECO:0000313" key="2">
    <source>
        <dbReference type="Proteomes" id="UP000183200"/>
    </source>
</evidence>
<sequence>MKRYIYGLLLLIAFAGCSKSEFEPKLGNPDERLSEQSKAYQAQLTGAAFGWKGFLATNGEEVYTFTLKFDDKNRTTMTADINAATVAAKESSYRLKSMQRPTLLFDTYSYLHVLQDPDPGVSGGGAGQGRLSDFEFAFVSASADTIKLEGTFNKSQLLLVRSKSQAETDQTLAAATAVASTINKIRTYFKRLAFDGVEYEVNIDASSKSFAVTSFTGGVPTVQSSLYYVDGLNMVFLKPIVLGSTTLAGLSGISYDAAGSVVNATAGGKPAVIKEAIAPISYNKSVAATFASFVGKQWRSTNAFTKDGVADYLGVKSIPGYQFFIYWANTNALGAPNRDLIGFVRANIDYYGGFTLPKPEVNNGIMKYVQVGNTAGINGAPYNVAPNNTKAASTMANLKLPDGFYVIQPRAGVYDFVSVADARIWIQFQ</sequence>
<dbReference type="EMBL" id="FNGY01000010">
    <property type="protein sequence ID" value="SDN95138.1"/>
    <property type="molecule type" value="Genomic_DNA"/>
</dbReference>
<dbReference type="AlphaFoldDB" id="A0A1H0FK33"/>
<keyword evidence="2" id="KW-1185">Reference proteome</keyword>
<organism evidence="1 2">
    <name type="scientific">Pedobacter steynii</name>
    <dbReference type="NCBI Taxonomy" id="430522"/>
    <lineage>
        <taxon>Bacteria</taxon>
        <taxon>Pseudomonadati</taxon>
        <taxon>Bacteroidota</taxon>
        <taxon>Sphingobacteriia</taxon>
        <taxon>Sphingobacteriales</taxon>
        <taxon>Sphingobacteriaceae</taxon>
        <taxon>Pedobacter</taxon>
    </lineage>
</organism>
<dbReference type="OrthoDB" id="707849at2"/>
<gene>
    <name evidence="1" type="ORF">SAMN05421820_110207</name>
</gene>
<dbReference type="Pfam" id="PF14135">
    <property type="entry name" value="DUF4302"/>
    <property type="match status" value="1"/>
</dbReference>
<proteinExistence type="predicted"/>
<dbReference type="InterPro" id="IPR025396">
    <property type="entry name" value="DUF4302"/>
</dbReference>
<dbReference type="PROSITE" id="PS51257">
    <property type="entry name" value="PROKAR_LIPOPROTEIN"/>
    <property type="match status" value="1"/>
</dbReference>
<accession>A0A1H0FK33</accession>